<evidence type="ECO:0000313" key="2">
    <source>
        <dbReference type="Proteomes" id="UP000051295"/>
    </source>
</evidence>
<dbReference type="PATRIC" id="fig|1641875.4.peg.1948"/>
<keyword evidence="1" id="KW-0282">Flagellum</keyword>
<keyword evidence="1" id="KW-0969">Cilium</keyword>
<keyword evidence="2" id="KW-1185">Reference proteome</keyword>
<name>A0A0T5NQW3_9RHOB</name>
<evidence type="ECO:0000313" key="1">
    <source>
        <dbReference type="EMBL" id="KRS11320.1"/>
    </source>
</evidence>
<organism evidence="1 2">
    <name type="scientific">Roseovarius atlanticus</name>
    <dbReference type="NCBI Taxonomy" id="1641875"/>
    <lineage>
        <taxon>Bacteria</taxon>
        <taxon>Pseudomonadati</taxon>
        <taxon>Pseudomonadota</taxon>
        <taxon>Alphaproteobacteria</taxon>
        <taxon>Rhodobacterales</taxon>
        <taxon>Roseobacteraceae</taxon>
        <taxon>Roseovarius</taxon>
    </lineage>
</organism>
<sequence>MNATLKAQNAYRDEAQPIRTDRDNEYDAFARITSRLKAAADRGPSGFKALAAAIYDNRRLWTVLAGDVVSKSNALPPEIQARILYLSEFTRIHSAKVLSRTASVAPLVEINTAVMKGLRRPNAVNTGRTSARPAQECL</sequence>
<keyword evidence="1" id="KW-0966">Cell projection</keyword>
<dbReference type="Pfam" id="PF07309">
    <property type="entry name" value="FlaF"/>
    <property type="match status" value="1"/>
</dbReference>
<dbReference type="Proteomes" id="UP000051295">
    <property type="component" value="Unassembled WGS sequence"/>
</dbReference>
<gene>
    <name evidence="1" type="ORF">XM53_17235</name>
</gene>
<protein>
    <submittedName>
        <fullName evidence="1">Flagellar biosynthesis regulator FlhF</fullName>
    </submittedName>
</protein>
<dbReference type="GO" id="GO:0044781">
    <property type="term" value="P:bacterial-type flagellum organization"/>
    <property type="evidence" value="ECO:0007669"/>
    <property type="project" value="InterPro"/>
</dbReference>
<dbReference type="AlphaFoldDB" id="A0A0T5NQW3"/>
<dbReference type="OrthoDB" id="9808944at2"/>
<dbReference type="EMBL" id="LAXJ01000020">
    <property type="protein sequence ID" value="KRS11320.1"/>
    <property type="molecule type" value="Genomic_DNA"/>
</dbReference>
<dbReference type="NCBIfam" id="NF009435">
    <property type="entry name" value="PRK12794.1"/>
    <property type="match status" value="1"/>
</dbReference>
<comment type="caution">
    <text evidence="1">The sequence shown here is derived from an EMBL/GenBank/DDBJ whole genome shotgun (WGS) entry which is preliminary data.</text>
</comment>
<dbReference type="InterPro" id="IPR010845">
    <property type="entry name" value="FlaF"/>
</dbReference>
<proteinExistence type="predicted"/>
<accession>A0A0T5NQW3</accession>
<dbReference type="STRING" id="1641875.XM53_17235"/>
<dbReference type="RefSeq" id="WP_057795559.1">
    <property type="nucleotide sequence ID" value="NZ_LAXJ01000020.1"/>
</dbReference>
<reference evidence="1 2" key="1">
    <citation type="submission" date="2015-04" db="EMBL/GenBank/DDBJ databases">
        <title>The draft genome sequence of Roseovarius sp.R12b.</title>
        <authorList>
            <person name="Li G."/>
            <person name="Lai Q."/>
            <person name="Shao Z."/>
            <person name="Yan P."/>
        </authorList>
    </citation>
    <scope>NUCLEOTIDE SEQUENCE [LARGE SCALE GENOMIC DNA]</scope>
    <source>
        <strain evidence="1 2">R12B</strain>
    </source>
</reference>